<evidence type="ECO:0000256" key="2">
    <source>
        <dbReference type="SAM" id="SignalP"/>
    </source>
</evidence>
<protein>
    <submittedName>
        <fullName evidence="3">Uncharacterized protein</fullName>
    </submittedName>
</protein>
<sequence>MRSLILASLIVGASSFVTLPVYAQADNDVVVQTGNLDTLISILNNATAETPSDELQQNLVTAIEQLCQNTGPIDLDSPIANGTCSAEQLDIIMNAVIAAIGADSPFISDFLAALVTAGVNSDAVTLAAITAGVDATIASEATAAGPTEPTAPAAGPVIVTLPTTTVPQGAGGTGGDAGISEVGN</sequence>
<dbReference type="Proteomes" id="UP000321189">
    <property type="component" value="Unassembled WGS sequence"/>
</dbReference>
<feature type="chain" id="PRO_5046342751" evidence="2">
    <location>
        <begin position="24"/>
        <end position="184"/>
    </location>
</feature>
<evidence type="ECO:0000313" key="4">
    <source>
        <dbReference type="Proteomes" id="UP000321189"/>
    </source>
</evidence>
<keyword evidence="4" id="KW-1185">Reference proteome</keyword>
<comment type="caution">
    <text evidence="3">The sequence shown here is derived from an EMBL/GenBank/DDBJ whole genome shotgun (WGS) entry which is preliminary data.</text>
</comment>
<keyword evidence="2" id="KW-0732">Signal</keyword>
<accession>A0ABQ0U896</accession>
<dbReference type="RefSeq" id="WP_138577748.1">
    <property type="nucleotide sequence ID" value="NZ_BJUT01000001.1"/>
</dbReference>
<feature type="signal peptide" evidence="2">
    <location>
        <begin position="1"/>
        <end position="23"/>
    </location>
</feature>
<name>A0ABQ0U896_PSEAF</name>
<dbReference type="EMBL" id="BJUT01000001">
    <property type="protein sequence ID" value="GEK74716.1"/>
    <property type="molecule type" value="Genomic_DNA"/>
</dbReference>
<evidence type="ECO:0000256" key="1">
    <source>
        <dbReference type="SAM" id="MobiDB-lite"/>
    </source>
</evidence>
<feature type="region of interest" description="Disordered" evidence="1">
    <location>
        <begin position="165"/>
        <end position="184"/>
    </location>
</feature>
<organism evidence="3 4">
    <name type="scientific">Pseudoalteromonas atlantica</name>
    <name type="common">Alteromonas atlantica</name>
    <dbReference type="NCBI Taxonomy" id="288"/>
    <lineage>
        <taxon>Bacteria</taxon>
        <taxon>Pseudomonadati</taxon>
        <taxon>Pseudomonadota</taxon>
        <taxon>Gammaproteobacteria</taxon>
        <taxon>Alteromonadales</taxon>
        <taxon>Pseudoalteromonadaceae</taxon>
        <taxon>Pseudoalteromonas</taxon>
    </lineage>
</organism>
<proteinExistence type="predicted"/>
<gene>
    <name evidence="3" type="ORF">PAT01_00200</name>
</gene>
<reference evidence="3 4" key="1">
    <citation type="submission" date="2019-07" db="EMBL/GenBank/DDBJ databases">
        <title>Whole genome shotgun sequence of Pseudoalteromonas atlantica NBRC 103033.</title>
        <authorList>
            <person name="Hosoyama A."/>
            <person name="Uohara A."/>
            <person name="Ohji S."/>
            <person name="Ichikawa N."/>
        </authorList>
    </citation>
    <scope>NUCLEOTIDE SEQUENCE [LARGE SCALE GENOMIC DNA]</scope>
    <source>
        <strain evidence="3 4">NBRC 103033</strain>
    </source>
</reference>
<evidence type="ECO:0000313" key="3">
    <source>
        <dbReference type="EMBL" id="GEK74716.1"/>
    </source>
</evidence>